<dbReference type="EMBL" id="MLYV02000143">
    <property type="protein sequence ID" value="PSS34196.1"/>
    <property type="molecule type" value="Genomic_DNA"/>
</dbReference>
<proteinExistence type="predicted"/>
<dbReference type="STRING" id="98765.A0A2R6RVZ7"/>
<comment type="caution">
    <text evidence="2">The sequence shown here is derived from an EMBL/GenBank/DDBJ whole genome shotgun (WGS) entry which is preliminary data.</text>
</comment>
<feature type="domain" description="GSKIP" evidence="1">
    <location>
        <begin position="35"/>
        <end position="98"/>
    </location>
</feature>
<dbReference type="SUPFAM" id="SSF103107">
    <property type="entry name" value="Hypothetical protein c14orf129, hspc210"/>
    <property type="match status" value="1"/>
</dbReference>
<dbReference type="Pfam" id="PF05303">
    <property type="entry name" value="GSKIP_dom"/>
    <property type="match status" value="1"/>
</dbReference>
<organism evidence="2 3">
    <name type="scientific">Hermanssonia centrifuga</name>
    <dbReference type="NCBI Taxonomy" id="98765"/>
    <lineage>
        <taxon>Eukaryota</taxon>
        <taxon>Fungi</taxon>
        <taxon>Dikarya</taxon>
        <taxon>Basidiomycota</taxon>
        <taxon>Agaricomycotina</taxon>
        <taxon>Agaricomycetes</taxon>
        <taxon>Polyporales</taxon>
        <taxon>Meruliaceae</taxon>
        <taxon>Hermanssonia</taxon>
    </lineage>
</organism>
<dbReference type="OrthoDB" id="5804279at2759"/>
<reference evidence="2 3" key="1">
    <citation type="submission" date="2018-02" db="EMBL/GenBank/DDBJ databases">
        <title>Genome sequence of the basidiomycete white-rot fungus Phlebia centrifuga.</title>
        <authorList>
            <person name="Granchi Z."/>
            <person name="Peng M."/>
            <person name="de Vries R.P."/>
            <person name="Hilden K."/>
            <person name="Makela M.R."/>
            <person name="Grigoriev I."/>
            <person name="Riley R."/>
        </authorList>
    </citation>
    <scope>NUCLEOTIDE SEQUENCE [LARGE SCALE GENOMIC DNA]</scope>
    <source>
        <strain evidence="2 3">FBCC195</strain>
    </source>
</reference>
<evidence type="ECO:0000259" key="1">
    <source>
        <dbReference type="Pfam" id="PF05303"/>
    </source>
</evidence>
<name>A0A2R6RVZ7_9APHY</name>
<dbReference type="InterPro" id="IPR007967">
    <property type="entry name" value="GSKIP_dom"/>
</dbReference>
<evidence type="ECO:0000313" key="3">
    <source>
        <dbReference type="Proteomes" id="UP000186601"/>
    </source>
</evidence>
<dbReference type="Proteomes" id="UP000186601">
    <property type="component" value="Unassembled WGS sequence"/>
</dbReference>
<dbReference type="AlphaFoldDB" id="A0A2R6RVZ7"/>
<dbReference type="Gene3D" id="3.30.2280.10">
    <property type="entry name" value="Hypothetical protein (hspc210)"/>
    <property type="match status" value="1"/>
</dbReference>
<dbReference type="InterPro" id="IPR023231">
    <property type="entry name" value="GSKIP_dom_sf"/>
</dbReference>
<sequence>MASTLNLVPFPQSELQRSLSEESFGIKSFEFVNVSELEATANVVLLEGNTIQISLTSRGYQSHDSEGGVFETMEDLLQATSPMYETVRQRILMEKLSVLAGTQ</sequence>
<accession>A0A2R6RVZ7</accession>
<keyword evidence="3" id="KW-1185">Reference proteome</keyword>
<evidence type="ECO:0000313" key="2">
    <source>
        <dbReference type="EMBL" id="PSS34196.1"/>
    </source>
</evidence>
<gene>
    <name evidence="2" type="ORF">PHLCEN_2v1763</name>
</gene>
<protein>
    <recommendedName>
        <fullName evidence="1">GSKIP domain-containing protein</fullName>
    </recommendedName>
</protein>